<evidence type="ECO:0000256" key="1">
    <source>
        <dbReference type="SAM" id="MobiDB-lite"/>
    </source>
</evidence>
<feature type="region of interest" description="Disordered" evidence="1">
    <location>
        <begin position="1"/>
        <end position="22"/>
    </location>
</feature>
<evidence type="ECO:0000313" key="2">
    <source>
        <dbReference type="EMBL" id="GBG71931.1"/>
    </source>
</evidence>
<keyword evidence="3" id="KW-1185">Reference proteome</keyword>
<dbReference type="Proteomes" id="UP000265515">
    <property type="component" value="Unassembled WGS sequence"/>
</dbReference>
<dbReference type="AlphaFoldDB" id="A0A388KPF3"/>
<dbReference type="Gramene" id="GBG71931">
    <property type="protein sequence ID" value="GBG71931"/>
    <property type="gene ID" value="CBR_g10867"/>
</dbReference>
<comment type="caution">
    <text evidence="2">The sequence shown here is derived from an EMBL/GenBank/DDBJ whole genome shotgun (WGS) entry which is preliminary data.</text>
</comment>
<protein>
    <submittedName>
        <fullName evidence="2">Uncharacterized protein</fullName>
    </submittedName>
</protein>
<gene>
    <name evidence="2" type="ORF">CBR_g10867</name>
</gene>
<organism evidence="2 3">
    <name type="scientific">Chara braunii</name>
    <name type="common">Braun's stonewort</name>
    <dbReference type="NCBI Taxonomy" id="69332"/>
    <lineage>
        <taxon>Eukaryota</taxon>
        <taxon>Viridiplantae</taxon>
        <taxon>Streptophyta</taxon>
        <taxon>Charophyceae</taxon>
        <taxon>Charales</taxon>
        <taxon>Characeae</taxon>
        <taxon>Chara</taxon>
    </lineage>
</organism>
<dbReference type="EMBL" id="BFEA01000155">
    <property type="protein sequence ID" value="GBG71931.1"/>
    <property type="molecule type" value="Genomic_DNA"/>
</dbReference>
<proteinExistence type="predicted"/>
<sequence length="171" mass="18818">MDRLSCLPVLGTGSSHDDRDRDGASVVLLGGKETVSTTSSHRRGLVEPKALSVPTNYYGEEIPKSDVLVGGVTSAVQDYRSPPDLDYLQELLAIQQSGPKTIGFFGTRNMGYMHQQLIEILSYAMVITVVNVREMPHNDPLPLIEARDRNIDDGADVYACVIVKSRRQSKE</sequence>
<evidence type="ECO:0000313" key="3">
    <source>
        <dbReference type="Proteomes" id="UP000265515"/>
    </source>
</evidence>
<dbReference type="STRING" id="69332.A0A388KPF3"/>
<accession>A0A388KPF3</accession>
<reference evidence="2 3" key="1">
    <citation type="journal article" date="2018" name="Cell">
        <title>The Chara Genome: Secondary Complexity and Implications for Plant Terrestrialization.</title>
        <authorList>
            <person name="Nishiyama T."/>
            <person name="Sakayama H."/>
            <person name="Vries J.D."/>
            <person name="Buschmann H."/>
            <person name="Saint-Marcoux D."/>
            <person name="Ullrich K.K."/>
            <person name="Haas F.B."/>
            <person name="Vanderstraeten L."/>
            <person name="Becker D."/>
            <person name="Lang D."/>
            <person name="Vosolsobe S."/>
            <person name="Rombauts S."/>
            <person name="Wilhelmsson P.K.I."/>
            <person name="Janitza P."/>
            <person name="Kern R."/>
            <person name="Heyl A."/>
            <person name="Rumpler F."/>
            <person name="Villalobos L.I.A.C."/>
            <person name="Clay J.M."/>
            <person name="Skokan R."/>
            <person name="Toyoda A."/>
            <person name="Suzuki Y."/>
            <person name="Kagoshima H."/>
            <person name="Schijlen E."/>
            <person name="Tajeshwar N."/>
            <person name="Catarino B."/>
            <person name="Hetherington A.J."/>
            <person name="Saltykova A."/>
            <person name="Bonnot C."/>
            <person name="Breuninger H."/>
            <person name="Symeonidi A."/>
            <person name="Radhakrishnan G.V."/>
            <person name="Van Nieuwerburgh F."/>
            <person name="Deforce D."/>
            <person name="Chang C."/>
            <person name="Karol K.G."/>
            <person name="Hedrich R."/>
            <person name="Ulvskov P."/>
            <person name="Glockner G."/>
            <person name="Delwiche C.F."/>
            <person name="Petrasek J."/>
            <person name="Van de Peer Y."/>
            <person name="Friml J."/>
            <person name="Beilby M."/>
            <person name="Dolan L."/>
            <person name="Kohara Y."/>
            <person name="Sugano S."/>
            <person name="Fujiyama A."/>
            <person name="Delaux P.-M."/>
            <person name="Quint M."/>
            <person name="TheiBen G."/>
            <person name="Hagemann M."/>
            <person name="Harholt J."/>
            <person name="Dunand C."/>
            <person name="Zachgo S."/>
            <person name="Langdale J."/>
            <person name="Maumus F."/>
            <person name="Straeten D.V.D."/>
            <person name="Gould S.B."/>
            <person name="Rensing S.A."/>
        </authorList>
    </citation>
    <scope>NUCLEOTIDE SEQUENCE [LARGE SCALE GENOMIC DNA]</scope>
    <source>
        <strain evidence="2 3">S276</strain>
    </source>
</reference>
<dbReference type="OrthoDB" id="4644at2759"/>
<name>A0A388KPF3_CHABU</name>